<feature type="transmembrane region" description="Helical" evidence="9">
    <location>
        <begin position="258"/>
        <end position="279"/>
    </location>
</feature>
<dbReference type="PANTHER" id="PTHR32502">
    <property type="entry name" value="N-ACETYLGALACTOSAMINE PERMEASE II COMPONENT-RELATED"/>
    <property type="match status" value="1"/>
</dbReference>
<keyword evidence="8 9" id="KW-0472">Membrane</keyword>
<reference evidence="13 15" key="2">
    <citation type="journal article" date="2015" name="J. Am. Soc. Brew. Chem.">
        <title>Dissolved carbon dioxide selects for lactic acid bacteria able to grow in and spoil packaged beer.</title>
        <authorList>
            <person name="Bergsveinson J."/>
            <person name="Redekop A."/>
            <person name="Zoerb S."/>
            <person name="Ziola B."/>
        </authorList>
    </citation>
    <scope>NUCLEOTIDE SEQUENCE [LARGE SCALE GENOMIC DNA]</scope>
    <source>
        <strain evidence="13 15">CCC B1205</strain>
    </source>
</reference>
<feature type="transmembrane region" description="Helical" evidence="9">
    <location>
        <begin position="231"/>
        <end position="252"/>
    </location>
</feature>
<dbReference type="Pfam" id="PF03613">
    <property type="entry name" value="EIID-AGA"/>
    <property type="match status" value="1"/>
</dbReference>
<evidence type="ECO:0000313" key="12">
    <source>
        <dbReference type="EMBL" id="PLC45092.1"/>
    </source>
</evidence>
<accession>A0A0K1MQI6</accession>
<dbReference type="PANTHER" id="PTHR32502:SF5">
    <property type="entry name" value="N-ACETYLGALACTOSAMINE PERMEASE IID COMPONENT-RELATED"/>
    <property type="match status" value="1"/>
</dbReference>
<keyword evidence="5" id="KW-0598">Phosphotransferase system</keyword>
<evidence type="ECO:0000313" key="16">
    <source>
        <dbReference type="Proteomes" id="UP001212327"/>
    </source>
</evidence>
<organism evidence="10">
    <name type="scientific">Lacticaseibacillus paracasei</name>
    <name type="common">Lactobacillus paracasei</name>
    <dbReference type="NCBI Taxonomy" id="1597"/>
    <lineage>
        <taxon>Bacteria</taxon>
        <taxon>Bacillati</taxon>
        <taxon>Bacillota</taxon>
        <taxon>Bacilli</taxon>
        <taxon>Lactobacillales</taxon>
        <taxon>Lactobacillaceae</taxon>
        <taxon>Lacticaseibacillus</taxon>
    </lineage>
</organism>
<dbReference type="PROSITE" id="PS51108">
    <property type="entry name" value="PTS_EIID"/>
    <property type="match status" value="1"/>
</dbReference>
<dbReference type="PATRIC" id="fig|1597.20.peg.390"/>
<dbReference type="Proteomes" id="UP001212327">
    <property type="component" value="Unassembled WGS sequence"/>
</dbReference>
<evidence type="ECO:0000256" key="1">
    <source>
        <dbReference type="ARBA" id="ARBA00004651"/>
    </source>
</evidence>
<evidence type="ECO:0000313" key="10">
    <source>
        <dbReference type="EMBL" id="CRL16943.1"/>
    </source>
</evidence>
<dbReference type="EMBL" id="LN846901">
    <property type="protein sequence ID" value="CRL16943.1"/>
    <property type="molecule type" value="Genomic_DNA"/>
</dbReference>
<evidence type="ECO:0000313" key="11">
    <source>
        <dbReference type="EMBL" id="MDB1563377.1"/>
    </source>
</evidence>
<evidence type="ECO:0000256" key="9">
    <source>
        <dbReference type="SAM" id="Phobius"/>
    </source>
</evidence>
<evidence type="ECO:0000256" key="5">
    <source>
        <dbReference type="ARBA" id="ARBA00022683"/>
    </source>
</evidence>
<keyword evidence="3" id="KW-1003">Cell membrane</keyword>
<reference evidence="10" key="1">
    <citation type="journal article" date="2015" name="Front. Microbiol.">
        <title>The vaginal isolate Lactobacillus paracasei LPC-S01 (DSM 26760) is suitable for oral administration.</title>
        <authorList>
            <person name="Balzaretti S."/>
            <person name="Taverniti V."/>
            <person name="Rondini G."/>
            <person name="Marcolegio G."/>
            <person name="Minuzzo M."/>
            <person name="Remagni M.C."/>
            <person name="Fiore W."/>
            <person name="Arioli S."/>
            <person name="Guglielmetti S."/>
        </authorList>
    </citation>
    <scope>NUCLEOTIDE SEQUENCE</scope>
    <source>
        <strain evidence="10">LPC-S01</strain>
    </source>
</reference>
<dbReference type="EMBL" id="LGIY01000036">
    <property type="protein sequence ID" value="POE39387.1"/>
    <property type="molecule type" value="Genomic_DNA"/>
</dbReference>
<dbReference type="KEGG" id="lcs:LCBD_0388"/>
<evidence type="ECO:0000256" key="6">
    <source>
        <dbReference type="ARBA" id="ARBA00022692"/>
    </source>
</evidence>
<accession>A0A125YD34</accession>
<evidence type="ECO:0000313" key="14">
    <source>
        <dbReference type="Proteomes" id="UP000234512"/>
    </source>
</evidence>
<evidence type="ECO:0000256" key="2">
    <source>
        <dbReference type="ARBA" id="ARBA00022448"/>
    </source>
</evidence>
<keyword evidence="4" id="KW-0762">Sugar transport</keyword>
<keyword evidence="7 9" id="KW-1133">Transmembrane helix</keyword>
<dbReference type="InterPro" id="IPR050303">
    <property type="entry name" value="GatZ_KbaZ_carbometab"/>
</dbReference>
<evidence type="ECO:0000256" key="3">
    <source>
        <dbReference type="ARBA" id="ARBA00022475"/>
    </source>
</evidence>
<evidence type="ECO:0000313" key="13">
    <source>
        <dbReference type="EMBL" id="POE39387.1"/>
    </source>
</evidence>
<evidence type="ECO:0000256" key="8">
    <source>
        <dbReference type="ARBA" id="ARBA00023136"/>
    </source>
</evidence>
<dbReference type="AlphaFoldDB" id="A0A0K1MQI6"/>
<dbReference type="RefSeq" id="WP_003586715.1">
    <property type="nucleotide sequence ID" value="NC_010999.1"/>
</dbReference>
<evidence type="ECO:0000256" key="4">
    <source>
        <dbReference type="ARBA" id="ARBA00022597"/>
    </source>
</evidence>
<feature type="transmembrane region" description="Helical" evidence="9">
    <location>
        <begin position="191"/>
        <end position="210"/>
    </location>
</feature>
<dbReference type="EMBL" id="JAQLSF010000001">
    <property type="protein sequence ID" value="MDB1563377.1"/>
    <property type="molecule type" value="Genomic_DNA"/>
</dbReference>
<proteinExistence type="predicted"/>
<reference evidence="11 16" key="4">
    <citation type="submission" date="2023-01" db="EMBL/GenBank/DDBJ databases">
        <title>Complete genome sequence of Lacticaseibacillus paracasei SRCM217440 isolated from Makgeolli.</title>
        <authorList>
            <person name="Yang H.-G."/>
            <person name="Jeong S.-J."/>
            <person name="Ha G.-S."/>
            <person name="Yang H.-J."/>
            <person name="Jeong D.-Y."/>
        </authorList>
    </citation>
    <scope>NUCLEOTIDE SEQUENCE [LARGE SCALE GENOMIC DNA]</scope>
    <source>
        <strain evidence="11 16">SRCM217440</strain>
    </source>
</reference>
<comment type="subcellular location">
    <subcellularLocation>
        <location evidence="1">Cell membrane</location>
        <topology evidence="1">Multi-pass membrane protein</topology>
    </subcellularLocation>
</comment>
<accession>K0N804</accession>
<feature type="transmembrane region" description="Helical" evidence="9">
    <location>
        <begin position="152"/>
        <end position="171"/>
    </location>
</feature>
<sequence length="280" mass="30610">MTTSTKSSTDTKQITRRDITKSWFMWWLLAETNHSFERMQGVSFGLALSPILRKVYKNSDDLKDALKRQTQFFNTNAVWGSLIPGMTIAMEEKRAQGQDIPEEAIVGTKTGLMGAVAGIGDTIDWGMWLPIILSLFIPLAKKGNGIAGIAPWMIFMVVTLMESYFLFHLGYKSGEASVEKILSGGAVKQLITGASVLGLFMMGGLASSYVKVSTPIKIVTGVKTLSIQNDVLNAIVPGLLPLLVVTGVYFYLEKVDHNYTRAMLIIIALAVVLGSLNILK</sequence>
<dbReference type="Proteomes" id="UP000237433">
    <property type="component" value="Unassembled WGS sequence"/>
</dbReference>
<dbReference type="GO" id="GO:0009401">
    <property type="term" value="P:phosphoenolpyruvate-dependent sugar phosphotransferase system"/>
    <property type="evidence" value="ECO:0007669"/>
    <property type="project" value="UniProtKB-KW"/>
</dbReference>
<dbReference type="EMBL" id="PKQJ01000027">
    <property type="protein sequence ID" value="PLC45092.1"/>
    <property type="molecule type" value="Genomic_DNA"/>
</dbReference>
<dbReference type="KEGG" id="lce:LC2W_0383"/>
<evidence type="ECO:0000313" key="15">
    <source>
        <dbReference type="Proteomes" id="UP000237433"/>
    </source>
</evidence>
<protein>
    <submittedName>
        <fullName evidence="12">PTS fructose transporter subunit IID</fullName>
    </submittedName>
    <submittedName>
        <fullName evidence="11">PTS system mannose/fructose/sorbose family transporter subunit IID</fullName>
    </submittedName>
    <submittedName>
        <fullName evidence="10">Protein SipD</fullName>
    </submittedName>
</protein>
<name>A0A0K1MQI6_LACPA</name>
<gene>
    <name evidence="13" type="ORF">ACX51_14370</name>
    <name evidence="12" type="ORF">C0Q90_14635</name>
    <name evidence="11" type="ORF">PGA78_01060</name>
</gene>
<dbReference type="Proteomes" id="UP000234512">
    <property type="component" value="Unassembled WGS sequence"/>
</dbReference>
<dbReference type="GO" id="GO:0005886">
    <property type="term" value="C:plasma membrane"/>
    <property type="evidence" value="ECO:0007669"/>
    <property type="project" value="UniProtKB-SubCell"/>
</dbReference>
<reference evidence="12 14" key="3">
    <citation type="journal article" date="2018" name="Genome Announc.">
        <title>Draft Genome Sequence of Lactobacillus paracasei DUP 13076, Which Exhibits Potent Antipathogenic Effects against Salmonella enterica Serovars Enteritidis, Typhimurium, and Heidelberg.</title>
        <authorList>
            <person name="Muyyarikkandy M.S."/>
            <person name="Alqahtani F.H."/>
            <person name="Mandoiu I."/>
            <person name="Amalaradjou M.A."/>
        </authorList>
    </citation>
    <scope>NUCLEOTIDE SEQUENCE [LARGE SCALE GENOMIC DNA]</scope>
    <source>
        <strain evidence="12 14">DUP 13076</strain>
    </source>
</reference>
<evidence type="ECO:0000256" key="7">
    <source>
        <dbReference type="ARBA" id="ARBA00022989"/>
    </source>
</evidence>
<dbReference type="InterPro" id="IPR004704">
    <property type="entry name" value="PTS_IID_man"/>
</dbReference>
<keyword evidence="6 9" id="KW-0812">Transmembrane</keyword>
<keyword evidence="2" id="KW-0813">Transport</keyword>